<dbReference type="EMBL" id="LSSK01000072">
    <property type="protein sequence ID" value="OMH85558.1"/>
    <property type="molecule type" value="Genomic_DNA"/>
</dbReference>
<evidence type="ECO:0000256" key="1">
    <source>
        <dbReference type="ARBA" id="ARBA00004123"/>
    </source>
</evidence>
<comment type="caution">
    <text evidence="8">The sequence shown here is derived from an EMBL/GenBank/DDBJ whole genome shotgun (WGS) entry which is preliminary data.</text>
</comment>
<dbReference type="Pfam" id="PF05843">
    <property type="entry name" value="Suf"/>
    <property type="match status" value="1"/>
</dbReference>
<dbReference type="InterPro" id="IPR045243">
    <property type="entry name" value="Rna14-like"/>
</dbReference>
<keyword evidence="9" id="KW-1185">Reference proteome</keyword>
<feature type="compositionally biased region" description="Low complexity" evidence="5">
    <location>
        <begin position="913"/>
        <end position="929"/>
    </location>
</feature>
<dbReference type="InterPro" id="IPR008847">
    <property type="entry name" value="Suf"/>
</dbReference>
<feature type="compositionally biased region" description="Basic residues" evidence="5">
    <location>
        <begin position="580"/>
        <end position="603"/>
    </location>
</feature>
<keyword evidence="2" id="KW-0677">Repeat</keyword>
<feature type="region of interest" description="Disordered" evidence="5">
    <location>
        <begin position="188"/>
        <end position="250"/>
    </location>
</feature>
<keyword evidence="3" id="KW-0539">Nucleus</keyword>
<feature type="region of interest" description="Disordered" evidence="5">
    <location>
        <begin position="559"/>
        <end position="624"/>
    </location>
</feature>
<dbReference type="InterPro" id="IPR003107">
    <property type="entry name" value="HAT"/>
</dbReference>
<feature type="coiled-coil region" evidence="4">
    <location>
        <begin position="149"/>
        <end position="176"/>
    </location>
</feature>
<evidence type="ECO:0000313" key="7">
    <source>
        <dbReference type="EMBL" id="OMH81338.1"/>
    </source>
</evidence>
<evidence type="ECO:0000313" key="8">
    <source>
        <dbReference type="EMBL" id="OMH85558.1"/>
    </source>
</evidence>
<sequence>MAKRQLADVSAVYMTVRATVREAKKYTDAIQRYRPAYNLVVPISFKEKEVKYYNAWKRYIEWEKGNPQNLEDEKLLQQRVIYAYQQAVEALRFYPEIWTEAAQYLWELDEKNEALKLMIEANKVLPQSSSVLFLYTEYEESFGNNEKCHKVYKEQLELIEQQIAKVKEKYAKTYKKIEARIKAKTQVQVKADMGTNAQQTGRGRGRDRDRGRGRDGKGNMESESELDRLSDFEGSSNVQENRRGEYGGNNSRYRKIREKYAASEHKEVEQLKKKYTMVYIAYLRFGLRAEGINEARAIFKTARTKDIEYITYHLFVASAMIEFHVTKNSTIAGRIFEYGLKHFFDCNEYVSEYLKFLINMNDDNNTRALFERVVSRKEERDQEREREREREKENQNEKGKESDGVSDEKSLRGFWDLFSEYENLYFDLSSIYALNSRILDTFKRESPTTLLVQRYTYLDLDGIALETCAGNSTSALASSNAAKASLASRGAGKTGKYADSYHTQHDEGEGGEADEEDEDEDVKYARTIKLASITNGKFLSRNQLLHSVKPKYQKTYRPDLSHWSSHKNTDPPNLDQPQHQHQHQTQHQHQHQQGHGRSGRRRSGSVVSASSQSSSVVSYPPSVSSAAYHDNFRQSAATSVPTSVSGGVGGGAGNDVLMTVVDRLNSLPLSSHALSSTPTLDVNLLVESILGLQLPKPAVSSSNFLSYNRNSNNMAGGGGVGNMNSSINLLSTLSGINTSGGGAGGQFSSYRSPLSPSLSSKNYNQYPQHQQQQHYSGSGGGGGGGGGPSGGSRIFNSSNKGGTGSSSHQHQHSKNRSWKPGNDNFGMSGGGGGGGGGFGPTKKRPRINSQSSVSTTTSSTVNYPSHHHHHQQQQQQHHQQHQYQQQHQHNMGYGNNNGGNNMGGFVPGGGNRNFGNPNPNQKYYGNNNNSGGGGRPINRAYKRKP</sequence>
<dbReference type="SMART" id="SM00386">
    <property type="entry name" value="HAT"/>
    <property type="match status" value="4"/>
</dbReference>
<feature type="compositionally biased region" description="Gly residues" evidence="5">
    <location>
        <begin position="895"/>
        <end position="912"/>
    </location>
</feature>
<reference evidence="8" key="2">
    <citation type="submission" date="2017-01" db="EMBL/GenBank/DDBJ databases">
        <authorList>
            <person name="Mah S.A."/>
            <person name="Swanson W.J."/>
            <person name="Moy G.W."/>
            <person name="Vacquier V.D."/>
        </authorList>
    </citation>
    <scope>NUCLEOTIDE SEQUENCE [LARGE SCALE GENOMIC DNA]</scope>
    <source>
        <strain evidence="8">COL-18-3</strain>
    </source>
</reference>
<feature type="compositionally biased region" description="Acidic residues" evidence="5">
    <location>
        <begin position="509"/>
        <end position="520"/>
    </location>
</feature>
<dbReference type="EMBL" id="LSSK01000922">
    <property type="protein sequence ID" value="OMH81338.1"/>
    <property type="molecule type" value="Genomic_DNA"/>
</dbReference>
<reference evidence="9" key="1">
    <citation type="submission" date="2017-01" db="EMBL/GenBank/DDBJ databases">
        <authorList>
            <person name="Wang Y."/>
            <person name="White M."/>
            <person name="Kvist S."/>
            <person name="Moncalvo J.-M."/>
        </authorList>
    </citation>
    <scope>NUCLEOTIDE SEQUENCE [LARGE SCALE GENOMIC DNA]</scope>
    <source>
        <strain evidence="9">COL-18-3</strain>
    </source>
</reference>
<name>A0A1R1PXC9_ZANCU</name>
<evidence type="ECO:0000313" key="9">
    <source>
        <dbReference type="Proteomes" id="UP000188320"/>
    </source>
</evidence>
<dbReference type="OrthoDB" id="26282at2759"/>
<dbReference type="InterPro" id="IPR011990">
    <property type="entry name" value="TPR-like_helical_dom_sf"/>
</dbReference>
<feature type="compositionally biased region" description="Gly residues" evidence="5">
    <location>
        <begin position="827"/>
        <end position="839"/>
    </location>
</feature>
<feature type="region of interest" description="Disordered" evidence="5">
    <location>
        <begin position="487"/>
        <end position="520"/>
    </location>
</feature>
<dbReference type="PANTHER" id="PTHR19980:SF0">
    <property type="entry name" value="CLEAVAGE STIMULATION FACTOR SUBUNIT 3"/>
    <property type="match status" value="1"/>
</dbReference>
<gene>
    <name evidence="7" type="ORF">AX774_g5199</name>
    <name evidence="8" type="ORF">AX774_g897</name>
</gene>
<dbReference type="GO" id="GO:0003729">
    <property type="term" value="F:mRNA binding"/>
    <property type="evidence" value="ECO:0007669"/>
    <property type="project" value="TreeGrafter"/>
</dbReference>
<feature type="region of interest" description="Disordered" evidence="5">
    <location>
        <begin position="379"/>
        <end position="407"/>
    </location>
</feature>
<accession>A0A1R1PXC9</accession>
<feature type="compositionally biased region" description="Low complexity" evidence="5">
    <location>
        <begin position="748"/>
        <end position="776"/>
    </location>
</feature>
<feature type="domain" description="Suppressor of forked" evidence="6">
    <location>
        <begin position="2"/>
        <end position="463"/>
    </location>
</feature>
<comment type="subcellular location">
    <subcellularLocation>
        <location evidence="1">Nucleus</location>
    </subcellularLocation>
</comment>
<dbReference type="GO" id="GO:0005634">
    <property type="term" value="C:nucleus"/>
    <property type="evidence" value="ECO:0007669"/>
    <property type="project" value="UniProtKB-SubCell"/>
</dbReference>
<feature type="compositionally biased region" description="Low complexity" evidence="5">
    <location>
        <begin position="872"/>
        <end position="894"/>
    </location>
</feature>
<feature type="region of interest" description="Disordered" evidence="5">
    <location>
        <begin position="744"/>
        <end position="945"/>
    </location>
</feature>
<dbReference type="AlphaFoldDB" id="A0A1R1PXC9"/>
<organism evidence="8 9">
    <name type="scientific">Zancudomyces culisetae</name>
    <name type="common">Gut fungus</name>
    <name type="synonym">Smittium culisetae</name>
    <dbReference type="NCBI Taxonomy" id="1213189"/>
    <lineage>
        <taxon>Eukaryota</taxon>
        <taxon>Fungi</taxon>
        <taxon>Fungi incertae sedis</taxon>
        <taxon>Zoopagomycota</taxon>
        <taxon>Kickxellomycotina</taxon>
        <taxon>Harpellomycetes</taxon>
        <taxon>Harpellales</taxon>
        <taxon>Legeriomycetaceae</taxon>
        <taxon>Zancudomyces</taxon>
    </lineage>
</organism>
<dbReference type="SUPFAM" id="SSF48452">
    <property type="entry name" value="TPR-like"/>
    <property type="match status" value="2"/>
</dbReference>
<feature type="compositionally biased region" description="Gly residues" evidence="5">
    <location>
        <begin position="777"/>
        <end position="790"/>
    </location>
</feature>
<proteinExistence type="predicted"/>
<evidence type="ECO:0000259" key="6">
    <source>
        <dbReference type="Pfam" id="PF05843"/>
    </source>
</evidence>
<keyword evidence="4" id="KW-0175">Coiled coil</keyword>
<dbReference type="GO" id="GO:0031124">
    <property type="term" value="P:mRNA 3'-end processing"/>
    <property type="evidence" value="ECO:0007669"/>
    <property type="project" value="InterPro"/>
</dbReference>
<feature type="compositionally biased region" description="Basic and acidic residues" evidence="5">
    <location>
        <begin position="204"/>
        <end position="231"/>
    </location>
</feature>
<feature type="compositionally biased region" description="Low complexity" evidence="5">
    <location>
        <begin position="796"/>
        <end position="808"/>
    </location>
</feature>
<evidence type="ECO:0000256" key="5">
    <source>
        <dbReference type="SAM" id="MobiDB-lite"/>
    </source>
</evidence>
<dbReference type="PANTHER" id="PTHR19980">
    <property type="entry name" value="RNA CLEAVAGE STIMULATION FACTOR"/>
    <property type="match status" value="1"/>
</dbReference>
<feature type="compositionally biased region" description="Low complexity" evidence="5">
    <location>
        <begin position="851"/>
        <end position="861"/>
    </location>
</feature>
<evidence type="ECO:0000256" key="4">
    <source>
        <dbReference type="SAM" id="Coils"/>
    </source>
</evidence>
<protein>
    <submittedName>
        <fullName evidence="8">mRNA 3'-end-processing protein RNA14</fullName>
    </submittedName>
</protein>
<evidence type="ECO:0000256" key="2">
    <source>
        <dbReference type="ARBA" id="ARBA00022737"/>
    </source>
</evidence>
<dbReference type="Gene3D" id="1.25.40.1040">
    <property type="match status" value="2"/>
</dbReference>
<evidence type="ECO:0000256" key="3">
    <source>
        <dbReference type="ARBA" id="ARBA00023242"/>
    </source>
</evidence>
<feature type="compositionally biased region" description="Low complexity" evidence="5">
    <location>
        <begin position="604"/>
        <end position="624"/>
    </location>
</feature>
<dbReference type="Proteomes" id="UP000188320">
    <property type="component" value="Unassembled WGS sequence"/>
</dbReference>